<evidence type="ECO:0000259" key="2">
    <source>
        <dbReference type="Pfam" id="PF13505"/>
    </source>
</evidence>
<accession>A0A2W5FAH9</accession>
<evidence type="ECO:0000313" key="3">
    <source>
        <dbReference type="EMBL" id="PZP51933.1"/>
    </source>
</evidence>
<dbReference type="EMBL" id="QFOI01000017">
    <property type="protein sequence ID" value="PZP51933.1"/>
    <property type="molecule type" value="Genomic_DNA"/>
</dbReference>
<proteinExistence type="predicted"/>
<feature type="domain" description="Outer membrane protein beta-barrel" evidence="2">
    <location>
        <begin position="33"/>
        <end position="203"/>
    </location>
</feature>
<evidence type="ECO:0000256" key="1">
    <source>
        <dbReference type="ARBA" id="ARBA00022729"/>
    </source>
</evidence>
<dbReference type="Pfam" id="PF13505">
    <property type="entry name" value="OMP_b-brl"/>
    <property type="match status" value="1"/>
</dbReference>
<reference evidence="3 4" key="1">
    <citation type="submission" date="2017-11" db="EMBL/GenBank/DDBJ databases">
        <title>Infants hospitalized years apart are colonized by the same room-sourced microbial strains.</title>
        <authorList>
            <person name="Brooks B."/>
            <person name="Olm M.R."/>
            <person name="Firek B.A."/>
            <person name="Baker R."/>
            <person name="Thomas B.C."/>
            <person name="Morowitz M.J."/>
            <person name="Banfield J.F."/>
        </authorList>
    </citation>
    <scope>NUCLEOTIDE SEQUENCE [LARGE SCALE GENOMIC DNA]</scope>
    <source>
        <strain evidence="3">S2_009_000_R2_76</strain>
    </source>
</reference>
<comment type="caution">
    <text evidence="3">The sequence shown here is derived from an EMBL/GenBank/DDBJ whole genome shotgun (WGS) entry which is preliminary data.</text>
</comment>
<gene>
    <name evidence="3" type="ORF">DI598_01985</name>
</gene>
<dbReference type="Proteomes" id="UP000249645">
    <property type="component" value="Unassembled WGS sequence"/>
</dbReference>
<dbReference type="SUPFAM" id="SSF56925">
    <property type="entry name" value="OMPA-like"/>
    <property type="match status" value="1"/>
</dbReference>
<protein>
    <recommendedName>
        <fullName evidence="2">Outer membrane protein beta-barrel domain-containing protein</fullName>
    </recommendedName>
</protein>
<keyword evidence="1" id="KW-0732">Signal</keyword>
<evidence type="ECO:0000313" key="4">
    <source>
        <dbReference type="Proteomes" id="UP000249645"/>
    </source>
</evidence>
<name>A0A2W5FAH9_9SPHI</name>
<sequence>MRIYFIVIGIFLTLIQSKAQDKTIFGDKLFSFGVNEGIKTFSGNNFISKSYKTSASTSFDIRFKVYENWGIGGGGEFSSPSIKTIQYVGNSTKAKMSSWFGYVFYKINVGEKWLFVPKIGIYSYSLTNTLESNDFYSTYDYRTKGNAYFVAPEINYFLTKHISANANIQYSYIKLHDMNANEEAIGISYQKSNQFLTSVGIRFWF</sequence>
<organism evidence="3 4">
    <name type="scientific">Pseudopedobacter saltans</name>
    <dbReference type="NCBI Taxonomy" id="151895"/>
    <lineage>
        <taxon>Bacteria</taxon>
        <taxon>Pseudomonadati</taxon>
        <taxon>Bacteroidota</taxon>
        <taxon>Sphingobacteriia</taxon>
        <taxon>Sphingobacteriales</taxon>
        <taxon>Sphingobacteriaceae</taxon>
        <taxon>Pseudopedobacter</taxon>
    </lineage>
</organism>
<dbReference type="InterPro" id="IPR027385">
    <property type="entry name" value="Beta-barrel_OMP"/>
</dbReference>
<dbReference type="InterPro" id="IPR011250">
    <property type="entry name" value="OMP/PagP_B-barrel"/>
</dbReference>
<dbReference type="AlphaFoldDB" id="A0A2W5FAH9"/>